<dbReference type="EMBL" id="JAAGMD010000158">
    <property type="protein sequence ID" value="NEA85569.1"/>
    <property type="molecule type" value="Genomic_DNA"/>
</dbReference>
<feature type="non-terminal residue" evidence="1">
    <location>
        <position position="1"/>
    </location>
</feature>
<organism evidence="1">
    <name type="scientific">Streptomyces sp. SID14436</name>
    <dbReference type="NCBI Taxonomy" id="2706070"/>
    <lineage>
        <taxon>Bacteria</taxon>
        <taxon>Bacillati</taxon>
        <taxon>Actinomycetota</taxon>
        <taxon>Actinomycetes</taxon>
        <taxon>Kitasatosporales</taxon>
        <taxon>Streptomycetaceae</taxon>
        <taxon>Streptomyces</taxon>
    </lineage>
</organism>
<proteinExistence type="predicted"/>
<dbReference type="SUPFAM" id="SSF81665">
    <property type="entry name" value="Calcium ATPase, transmembrane domain M"/>
    <property type="match status" value="1"/>
</dbReference>
<sequence length="81" mass="8450">DRARQQAARLARHPVAGPARWTWQATGAVRRELDDPLTPVLATGAVASALLGSLVDALLVVGAMDLNAVAGGLQRLRAEQA</sequence>
<comment type="caution">
    <text evidence="1">The sequence shown here is derived from an EMBL/GenBank/DDBJ whole genome shotgun (WGS) entry which is preliminary data.</text>
</comment>
<evidence type="ECO:0000313" key="1">
    <source>
        <dbReference type="EMBL" id="NEA85569.1"/>
    </source>
</evidence>
<feature type="non-terminal residue" evidence="1">
    <location>
        <position position="81"/>
    </location>
</feature>
<dbReference type="AlphaFoldDB" id="A0A6G3QPZ5"/>
<name>A0A6G3QPZ5_9ACTN</name>
<evidence type="ECO:0008006" key="2">
    <source>
        <dbReference type="Google" id="ProtNLM"/>
    </source>
</evidence>
<reference evidence="1" key="1">
    <citation type="submission" date="2020-01" db="EMBL/GenBank/DDBJ databases">
        <title>Insect and environment-associated Actinomycetes.</title>
        <authorList>
            <person name="Currrie C."/>
            <person name="Chevrette M."/>
            <person name="Carlson C."/>
            <person name="Stubbendieck R."/>
            <person name="Wendt-Pienkowski E."/>
        </authorList>
    </citation>
    <scope>NUCLEOTIDE SEQUENCE</scope>
    <source>
        <strain evidence="1">SID14436</strain>
    </source>
</reference>
<accession>A0A6G3QPZ5</accession>
<dbReference type="RefSeq" id="WP_164438087.1">
    <property type="nucleotide sequence ID" value="NZ_JAAGMD010000158.1"/>
</dbReference>
<dbReference type="InterPro" id="IPR023298">
    <property type="entry name" value="ATPase_P-typ_TM_dom_sf"/>
</dbReference>
<protein>
    <recommendedName>
        <fullName evidence="2">Cation-translocating P-type ATPase</fullName>
    </recommendedName>
</protein>
<gene>
    <name evidence="1" type="ORF">G3I53_05760</name>
</gene>